<dbReference type="Pfam" id="PF00542">
    <property type="entry name" value="Ribosomal_L12"/>
    <property type="match status" value="1"/>
</dbReference>
<feature type="domain" description="Large ribosomal subunit protein bL12 oligomerization" evidence="6">
    <location>
        <begin position="89"/>
        <end position="128"/>
    </location>
</feature>
<feature type="compositionally biased region" description="Basic and acidic residues" evidence="4">
    <location>
        <begin position="57"/>
        <end position="66"/>
    </location>
</feature>
<evidence type="ECO:0000256" key="2">
    <source>
        <dbReference type="ARBA" id="ARBA00022980"/>
    </source>
</evidence>
<dbReference type="InterPro" id="IPR008932">
    <property type="entry name" value="Ribosomal_bL12_oligo"/>
</dbReference>
<dbReference type="PANTHER" id="PTHR45987">
    <property type="entry name" value="39S RIBOSOMAL PROTEIN L12"/>
    <property type="match status" value="1"/>
</dbReference>
<evidence type="ECO:0000259" key="5">
    <source>
        <dbReference type="Pfam" id="PF00542"/>
    </source>
</evidence>
<evidence type="ECO:0000256" key="1">
    <source>
        <dbReference type="ARBA" id="ARBA00007197"/>
    </source>
</evidence>
<feature type="domain" description="Large ribosomal subunit protein bL12 C-terminal" evidence="5">
    <location>
        <begin position="151"/>
        <end position="219"/>
    </location>
</feature>
<evidence type="ECO:0000313" key="8">
    <source>
        <dbReference type="Proteomes" id="UP001497525"/>
    </source>
</evidence>
<dbReference type="GO" id="GO:0003729">
    <property type="term" value="F:mRNA binding"/>
    <property type="evidence" value="ECO:0007669"/>
    <property type="project" value="TreeGrafter"/>
</dbReference>
<evidence type="ECO:0000259" key="6">
    <source>
        <dbReference type="Pfam" id="PF16320"/>
    </source>
</evidence>
<accession>A0AAV2TXC3</accession>
<comment type="caution">
    <text evidence="7">The sequence shown here is derived from an EMBL/GenBank/DDBJ whole genome shotgun (WGS) entry which is preliminary data.</text>
</comment>
<proteinExistence type="inferred from homology"/>
<dbReference type="Proteomes" id="UP001497525">
    <property type="component" value="Unassembled WGS sequence"/>
</dbReference>
<organism evidence="7 8">
    <name type="scientific">Calicophoron daubneyi</name>
    <name type="common">Rumen fluke</name>
    <name type="synonym">Paramphistomum daubneyi</name>
    <dbReference type="NCBI Taxonomy" id="300641"/>
    <lineage>
        <taxon>Eukaryota</taxon>
        <taxon>Metazoa</taxon>
        <taxon>Spiralia</taxon>
        <taxon>Lophotrochozoa</taxon>
        <taxon>Platyhelminthes</taxon>
        <taxon>Trematoda</taxon>
        <taxon>Digenea</taxon>
        <taxon>Plagiorchiida</taxon>
        <taxon>Pronocephalata</taxon>
        <taxon>Paramphistomoidea</taxon>
        <taxon>Paramphistomidae</taxon>
        <taxon>Calicophoron</taxon>
    </lineage>
</organism>
<reference evidence="7" key="1">
    <citation type="submission" date="2024-06" db="EMBL/GenBank/DDBJ databases">
        <authorList>
            <person name="Liu X."/>
            <person name="Lenzi L."/>
            <person name="Haldenby T S."/>
            <person name="Uol C."/>
        </authorList>
    </citation>
    <scope>NUCLEOTIDE SEQUENCE</scope>
</reference>
<dbReference type="Gene3D" id="1.20.5.710">
    <property type="entry name" value="Single helix bin"/>
    <property type="match status" value="1"/>
</dbReference>
<keyword evidence="3" id="KW-0687">Ribonucleoprotein</keyword>
<sequence length="219" mass="23704">MILVGFIFPRSLGPKIIRHMISQIPHRISAVNSPLLGRLQFVALSSVNYSTSAKLKEKPVPTKPEEIPIEPPSLSGKESEKTFPPHICELVEKISHLTLLEVADLCELLQQRLNIKAPAAFATTIAVPGQVSASATPDTGGEQQTAVKTSFTVRLVKFDAAKKVQLIKEIKRILPELNLVQAKKFVESAPGNVKVDVSKEEADEIGKALEAAGGTVEVE</sequence>
<dbReference type="HAMAP" id="MF_00368">
    <property type="entry name" value="Ribosomal_bL12"/>
    <property type="match status" value="1"/>
</dbReference>
<dbReference type="Pfam" id="PF16320">
    <property type="entry name" value="Ribosomal_L12_N"/>
    <property type="match status" value="1"/>
</dbReference>
<name>A0AAV2TXC3_CALDB</name>
<evidence type="ECO:0000256" key="3">
    <source>
        <dbReference type="ARBA" id="ARBA00023274"/>
    </source>
</evidence>
<dbReference type="GO" id="GO:0005762">
    <property type="term" value="C:mitochondrial large ribosomal subunit"/>
    <property type="evidence" value="ECO:0007669"/>
    <property type="project" value="TreeGrafter"/>
</dbReference>
<dbReference type="FunFam" id="3.30.1390.10:FF:000001">
    <property type="entry name" value="50S ribosomal protein L7/L12"/>
    <property type="match status" value="1"/>
</dbReference>
<dbReference type="PANTHER" id="PTHR45987:SF4">
    <property type="entry name" value="LARGE RIBOSOMAL SUBUNIT PROTEIN BL12M"/>
    <property type="match status" value="1"/>
</dbReference>
<evidence type="ECO:0000256" key="4">
    <source>
        <dbReference type="SAM" id="MobiDB-lite"/>
    </source>
</evidence>
<dbReference type="InterPro" id="IPR000206">
    <property type="entry name" value="Ribosomal_bL12"/>
</dbReference>
<dbReference type="SUPFAM" id="SSF54736">
    <property type="entry name" value="ClpS-like"/>
    <property type="match status" value="1"/>
</dbReference>
<evidence type="ECO:0008006" key="9">
    <source>
        <dbReference type="Google" id="ProtNLM"/>
    </source>
</evidence>
<dbReference type="EMBL" id="CAXLJL010000889">
    <property type="protein sequence ID" value="CAL5141518.1"/>
    <property type="molecule type" value="Genomic_DNA"/>
</dbReference>
<dbReference type="GO" id="GO:0006412">
    <property type="term" value="P:translation"/>
    <property type="evidence" value="ECO:0007669"/>
    <property type="project" value="InterPro"/>
</dbReference>
<dbReference type="InterPro" id="IPR013823">
    <property type="entry name" value="Ribosomal_bL12_C"/>
</dbReference>
<protein>
    <recommendedName>
        <fullName evidence="9">39S ribosomal protein L12, mitochondrial</fullName>
    </recommendedName>
</protein>
<dbReference type="GO" id="GO:0003735">
    <property type="term" value="F:structural constituent of ribosome"/>
    <property type="evidence" value="ECO:0007669"/>
    <property type="project" value="InterPro"/>
</dbReference>
<dbReference type="SUPFAM" id="SSF48300">
    <property type="entry name" value="Ribosomal protein L7/12, oligomerisation (N-terminal) domain"/>
    <property type="match status" value="1"/>
</dbReference>
<dbReference type="Gene3D" id="3.30.1390.10">
    <property type="match status" value="1"/>
</dbReference>
<feature type="region of interest" description="Disordered" evidence="4">
    <location>
        <begin position="57"/>
        <end position="79"/>
    </location>
</feature>
<dbReference type="InterPro" id="IPR036235">
    <property type="entry name" value="Ribosomal_bL12_oligo_N_sf"/>
</dbReference>
<evidence type="ECO:0000313" key="7">
    <source>
        <dbReference type="EMBL" id="CAL5141518.1"/>
    </source>
</evidence>
<gene>
    <name evidence="7" type="ORF">CDAUBV1_LOCUS16752</name>
</gene>
<comment type="similarity">
    <text evidence="1">Belongs to the bacterial ribosomal protein bL12 family.</text>
</comment>
<dbReference type="AlphaFoldDB" id="A0AAV2TXC3"/>
<dbReference type="InterPro" id="IPR014719">
    <property type="entry name" value="Ribosomal_bL12_C/ClpS-like"/>
</dbReference>
<keyword evidence="2" id="KW-0689">Ribosomal protein</keyword>